<comment type="function">
    <text evidence="2">Functions as a two-component phosphorelay mediators between cytokinin sensor histidine kinases and response regulators (B-type ARRs). Plays an important role in propagating cytokinin signal transduction.</text>
</comment>
<evidence type="ECO:0000313" key="4">
    <source>
        <dbReference type="Proteomes" id="UP000029981"/>
    </source>
</evidence>
<dbReference type="STRING" id="3659.A0A0A0KWU4"/>
<dbReference type="InterPro" id="IPR036641">
    <property type="entry name" value="HPT_dom_sf"/>
</dbReference>
<dbReference type="EMBL" id="CM002925">
    <property type="protein sequence ID" value="KGN52897.1"/>
    <property type="molecule type" value="Genomic_DNA"/>
</dbReference>
<dbReference type="eggNOG" id="KOG4747">
    <property type="taxonomic scope" value="Eukaryota"/>
</dbReference>
<reference evidence="3 4" key="3">
    <citation type="journal article" date="2010" name="BMC Genomics">
        <title>Transcriptome sequencing and comparative analysis of cucumber flowers with different sex types.</title>
        <authorList>
            <person name="Guo S."/>
            <person name="Zheng Y."/>
            <person name="Joung J.G."/>
            <person name="Liu S."/>
            <person name="Zhang Z."/>
            <person name="Crasta O.R."/>
            <person name="Sobral B.W."/>
            <person name="Xu Y."/>
            <person name="Huang S."/>
            <person name="Fei Z."/>
        </authorList>
    </citation>
    <scope>NUCLEOTIDE SEQUENCE [LARGE SCALE GENOMIC DNA]</scope>
    <source>
        <strain evidence="4">cv. 9930</strain>
    </source>
</reference>
<reference evidence="3 4" key="2">
    <citation type="journal article" date="2009" name="PLoS ONE">
        <title>An integrated genetic and cytogenetic map of the cucumber genome.</title>
        <authorList>
            <person name="Ren Y."/>
            <person name="Zhang Z."/>
            <person name="Liu J."/>
            <person name="Staub J.E."/>
            <person name="Han Y."/>
            <person name="Cheng Z."/>
            <person name="Li X."/>
            <person name="Lu J."/>
            <person name="Miao H."/>
            <person name="Kang H."/>
            <person name="Xie B."/>
            <person name="Gu X."/>
            <person name="Wang X."/>
            <person name="Du Y."/>
            <person name="Jin W."/>
            <person name="Huang S."/>
        </authorList>
    </citation>
    <scope>NUCLEOTIDE SEQUENCE [LARGE SCALE GENOMIC DNA]</scope>
    <source>
        <strain evidence="4">cv. 9930</strain>
    </source>
</reference>
<reference evidence="3 4" key="4">
    <citation type="journal article" date="2011" name="BMC Genomics">
        <title>RNA-Seq improves annotation of protein-coding genes in the cucumber genome.</title>
        <authorList>
            <person name="Li Z."/>
            <person name="Zhang Z."/>
            <person name="Yan P."/>
            <person name="Huang S."/>
            <person name="Fei Z."/>
            <person name="Lin K."/>
        </authorList>
    </citation>
    <scope>NUCLEOTIDE SEQUENCE [LARGE SCALE GENOMIC DNA]</scope>
    <source>
        <strain evidence="4">cv. 9930</strain>
    </source>
</reference>
<dbReference type="SUPFAM" id="SSF47226">
    <property type="entry name" value="Histidine-containing phosphotransfer domain, HPT domain"/>
    <property type="match status" value="1"/>
</dbReference>
<evidence type="ECO:0000313" key="3">
    <source>
        <dbReference type="EMBL" id="KGN52897.1"/>
    </source>
</evidence>
<protein>
    <recommendedName>
        <fullName evidence="2">Histidine-containing phosphotransfer protein</fullName>
    </recommendedName>
</protein>
<organism evidence="3 4">
    <name type="scientific">Cucumis sativus</name>
    <name type="common">Cucumber</name>
    <dbReference type="NCBI Taxonomy" id="3659"/>
    <lineage>
        <taxon>Eukaryota</taxon>
        <taxon>Viridiplantae</taxon>
        <taxon>Streptophyta</taxon>
        <taxon>Embryophyta</taxon>
        <taxon>Tracheophyta</taxon>
        <taxon>Spermatophyta</taxon>
        <taxon>Magnoliopsida</taxon>
        <taxon>eudicotyledons</taxon>
        <taxon>Gunneridae</taxon>
        <taxon>Pentapetalae</taxon>
        <taxon>rosids</taxon>
        <taxon>fabids</taxon>
        <taxon>Cucurbitales</taxon>
        <taxon>Cucurbitaceae</taxon>
        <taxon>Benincaseae</taxon>
        <taxon>Cucumis</taxon>
    </lineage>
</organism>
<sequence>MGNHLNQLMGSSSSIGANRVRNVCIAFRANSEQNNRAGCLRALEVLEHEYCYLKSKLHELFQIEQQRVLGAGVRYPMQQN</sequence>
<accession>A0A0A0KWU4</accession>
<name>A0A0A0KWU4_CUCSA</name>
<dbReference type="InterPro" id="IPR045871">
    <property type="entry name" value="AHP1-5/YPD1"/>
</dbReference>
<dbReference type="GO" id="GO:0009927">
    <property type="term" value="F:histidine phosphotransfer kinase activity"/>
    <property type="evidence" value="ECO:0007669"/>
    <property type="project" value="UniProtKB-UniRule"/>
</dbReference>
<dbReference type="AlphaFoldDB" id="A0A0A0KWU4"/>
<gene>
    <name evidence="3" type="ORF">Csa_4G006040</name>
</gene>
<dbReference type="GO" id="GO:0005634">
    <property type="term" value="C:nucleus"/>
    <property type="evidence" value="ECO:0007669"/>
    <property type="project" value="UniProtKB-SubCell"/>
</dbReference>
<dbReference type="Gene3D" id="1.20.120.160">
    <property type="entry name" value="HPT domain"/>
    <property type="match status" value="1"/>
</dbReference>
<keyword evidence="4" id="KW-1185">Reference proteome</keyword>
<proteinExistence type="predicted"/>
<evidence type="ECO:0000256" key="2">
    <source>
        <dbReference type="RuleBase" id="RU369004"/>
    </source>
</evidence>
<dbReference type="PANTHER" id="PTHR28242:SF46">
    <property type="entry name" value="PSEUDO HISTIDINE-CONTAINING PHOSPHOTRANSFER PROTEIN 6"/>
    <property type="match status" value="1"/>
</dbReference>
<comment type="subcellular location">
    <subcellularLocation>
        <location evidence="2">Cytoplasm</location>
        <location evidence="2">Cytosol</location>
    </subcellularLocation>
    <subcellularLocation>
        <location evidence="2">Nucleus</location>
    </subcellularLocation>
</comment>
<dbReference type="GO" id="GO:0043424">
    <property type="term" value="F:protein histidine kinase binding"/>
    <property type="evidence" value="ECO:0007669"/>
    <property type="project" value="UniProtKB-UniRule"/>
</dbReference>
<dbReference type="Gramene" id="KGN52897">
    <property type="protein sequence ID" value="KGN52897"/>
    <property type="gene ID" value="Csa_4G006040"/>
</dbReference>
<dbReference type="PANTHER" id="PTHR28242">
    <property type="entry name" value="PHOSPHORELAY INTERMEDIATE PROTEIN YPD1"/>
    <property type="match status" value="1"/>
</dbReference>
<dbReference type="Proteomes" id="UP000029981">
    <property type="component" value="Chromosome 4"/>
</dbReference>
<keyword evidence="1 2" id="KW-0902">Two-component regulatory system</keyword>
<reference evidence="3 4" key="1">
    <citation type="journal article" date="2009" name="Nat. Genet.">
        <title>The genome of the cucumber, Cucumis sativus L.</title>
        <authorList>
            <person name="Huang S."/>
            <person name="Li R."/>
            <person name="Zhang Z."/>
            <person name="Li L."/>
            <person name="Gu X."/>
            <person name="Fan W."/>
            <person name="Lucas W.J."/>
            <person name="Wang X."/>
            <person name="Xie B."/>
            <person name="Ni P."/>
            <person name="Ren Y."/>
            <person name="Zhu H."/>
            <person name="Li J."/>
            <person name="Lin K."/>
            <person name="Jin W."/>
            <person name="Fei Z."/>
            <person name="Li G."/>
            <person name="Staub J."/>
            <person name="Kilian A."/>
            <person name="van der Vossen E.A."/>
            <person name="Wu Y."/>
            <person name="Guo J."/>
            <person name="He J."/>
            <person name="Jia Z."/>
            <person name="Ren Y."/>
            <person name="Tian G."/>
            <person name="Lu Y."/>
            <person name="Ruan J."/>
            <person name="Qian W."/>
            <person name="Wang M."/>
            <person name="Huang Q."/>
            <person name="Li B."/>
            <person name="Xuan Z."/>
            <person name="Cao J."/>
            <person name="Asan"/>
            <person name="Wu Z."/>
            <person name="Zhang J."/>
            <person name="Cai Q."/>
            <person name="Bai Y."/>
            <person name="Zhao B."/>
            <person name="Han Y."/>
            <person name="Li Y."/>
            <person name="Li X."/>
            <person name="Wang S."/>
            <person name="Shi Q."/>
            <person name="Liu S."/>
            <person name="Cho W.K."/>
            <person name="Kim J.Y."/>
            <person name="Xu Y."/>
            <person name="Heller-Uszynska K."/>
            <person name="Miao H."/>
            <person name="Cheng Z."/>
            <person name="Zhang S."/>
            <person name="Wu J."/>
            <person name="Yang Y."/>
            <person name="Kang H."/>
            <person name="Li M."/>
            <person name="Liang H."/>
            <person name="Ren X."/>
            <person name="Shi Z."/>
            <person name="Wen M."/>
            <person name="Jian M."/>
            <person name="Yang H."/>
            <person name="Zhang G."/>
            <person name="Yang Z."/>
            <person name="Chen R."/>
            <person name="Liu S."/>
            <person name="Li J."/>
            <person name="Ma L."/>
            <person name="Liu H."/>
            <person name="Zhou Y."/>
            <person name="Zhao J."/>
            <person name="Fang X."/>
            <person name="Li G."/>
            <person name="Fang L."/>
            <person name="Li Y."/>
            <person name="Liu D."/>
            <person name="Zheng H."/>
            <person name="Zhang Y."/>
            <person name="Qin N."/>
            <person name="Li Z."/>
            <person name="Yang G."/>
            <person name="Yang S."/>
            <person name="Bolund L."/>
            <person name="Kristiansen K."/>
            <person name="Zheng H."/>
            <person name="Li S."/>
            <person name="Zhang X."/>
            <person name="Yang H."/>
            <person name="Wang J."/>
            <person name="Sun R."/>
            <person name="Zhang B."/>
            <person name="Jiang S."/>
            <person name="Wang J."/>
            <person name="Du Y."/>
            <person name="Li S."/>
        </authorList>
    </citation>
    <scope>NUCLEOTIDE SEQUENCE [LARGE SCALE GENOMIC DNA]</scope>
    <source>
        <strain evidence="4">cv. 9930</strain>
    </source>
</reference>
<dbReference type="GO" id="GO:0005829">
    <property type="term" value="C:cytosol"/>
    <property type="evidence" value="ECO:0007669"/>
    <property type="project" value="UniProtKB-SubCell"/>
</dbReference>
<keyword evidence="2" id="KW-0932">Cytokinin signaling pathway</keyword>
<evidence type="ECO:0000256" key="1">
    <source>
        <dbReference type="ARBA" id="ARBA00023012"/>
    </source>
</evidence>
<dbReference type="GO" id="GO:0000160">
    <property type="term" value="P:phosphorelay signal transduction system"/>
    <property type="evidence" value="ECO:0007669"/>
    <property type="project" value="UniProtKB-UniRule"/>
</dbReference>
<dbReference type="OMA" id="RYPMQQN"/>
<dbReference type="GO" id="GO:0009736">
    <property type="term" value="P:cytokinin-activated signaling pathway"/>
    <property type="evidence" value="ECO:0007669"/>
    <property type="project" value="UniProtKB-KW"/>
</dbReference>
<comment type="domain">
    <text evidence="2">Histidine-containing phosphotransfer domain (HPt) contains an active histidine that mediates the phosphotransfer.</text>
</comment>